<dbReference type="InterPro" id="IPR044878">
    <property type="entry name" value="UbiA_sf"/>
</dbReference>
<evidence type="ECO:0000256" key="2">
    <source>
        <dbReference type="ARBA" id="ARBA00004141"/>
    </source>
</evidence>
<dbReference type="GO" id="GO:0006744">
    <property type="term" value="P:ubiquinone biosynthetic process"/>
    <property type="evidence" value="ECO:0007669"/>
    <property type="project" value="UniProtKB-UniRule"/>
</dbReference>
<comment type="catalytic activity">
    <reaction evidence="9">
        <text>an all-trans-polyprenyl diphosphate + 4-hydroxybenzoate = a 4-hydroxy-3-(all-trans-polyprenyl)benzoate + diphosphate</text>
        <dbReference type="Rhea" id="RHEA:44504"/>
        <dbReference type="Rhea" id="RHEA-COMP:9514"/>
        <dbReference type="Rhea" id="RHEA-COMP:9564"/>
        <dbReference type="ChEBI" id="CHEBI:17879"/>
        <dbReference type="ChEBI" id="CHEBI:33019"/>
        <dbReference type="ChEBI" id="CHEBI:58914"/>
        <dbReference type="ChEBI" id="CHEBI:78396"/>
        <dbReference type="EC" id="2.5.1.39"/>
    </reaction>
</comment>
<keyword evidence="9" id="KW-0414">Isoprene biosynthesis</keyword>
<dbReference type="GO" id="GO:0008299">
    <property type="term" value="P:isoprenoid biosynthetic process"/>
    <property type="evidence" value="ECO:0007669"/>
    <property type="project" value="UniProtKB-UniRule"/>
</dbReference>
<dbReference type="Pfam" id="PF01040">
    <property type="entry name" value="UbiA"/>
    <property type="match status" value="1"/>
</dbReference>
<dbReference type="CDD" id="cd13959">
    <property type="entry name" value="PT_UbiA_COQ2"/>
    <property type="match status" value="1"/>
</dbReference>
<dbReference type="AlphaFoldDB" id="A0AAD7TN49"/>
<name>A0AAD7TN49_9APHY</name>
<comment type="subcellular location">
    <subcellularLocation>
        <location evidence="2">Membrane</location>
        <topology evidence="2">Multi-pass membrane protein</topology>
    </subcellularLocation>
    <subcellularLocation>
        <location evidence="9">Mitochondrion inner membrane</location>
        <topology evidence="9">Multi-pass membrane protein</topology>
        <orientation evidence="9">Matrix side</orientation>
    </subcellularLocation>
</comment>
<dbReference type="InterPro" id="IPR039653">
    <property type="entry name" value="Prenyltransferase"/>
</dbReference>
<dbReference type="GO" id="GO:0008412">
    <property type="term" value="F:4-hydroxybenzoate polyprenyltransferase activity"/>
    <property type="evidence" value="ECO:0007669"/>
    <property type="project" value="UniProtKB-EC"/>
</dbReference>
<evidence type="ECO:0000256" key="8">
    <source>
        <dbReference type="ARBA" id="ARBA00023136"/>
    </source>
</evidence>
<organism evidence="10 11">
    <name type="scientific">Trametes cubensis</name>
    <dbReference type="NCBI Taxonomy" id="1111947"/>
    <lineage>
        <taxon>Eukaryota</taxon>
        <taxon>Fungi</taxon>
        <taxon>Dikarya</taxon>
        <taxon>Basidiomycota</taxon>
        <taxon>Agaricomycotina</taxon>
        <taxon>Agaricomycetes</taxon>
        <taxon>Polyporales</taxon>
        <taxon>Polyporaceae</taxon>
        <taxon>Trametes</taxon>
    </lineage>
</organism>
<dbReference type="NCBIfam" id="TIGR01474">
    <property type="entry name" value="ubiA_proteo"/>
    <property type="match status" value="1"/>
</dbReference>
<feature type="transmembrane region" description="Helical" evidence="9">
    <location>
        <begin position="21"/>
        <end position="40"/>
    </location>
</feature>
<dbReference type="PROSITE" id="PS00943">
    <property type="entry name" value="UBIA"/>
    <property type="match status" value="1"/>
</dbReference>
<keyword evidence="11" id="KW-1185">Reference proteome</keyword>
<dbReference type="HAMAP" id="MF_01635">
    <property type="entry name" value="UbiA"/>
    <property type="match status" value="1"/>
</dbReference>
<feature type="transmembrane region" description="Helical" evidence="9">
    <location>
        <begin position="241"/>
        <end position="262"/>
    </location>
</feature>
<evidence type="ECO:0000256" key="7">
    <source>
        <dbReference type="ARBA" id="ARBA00022989"/>
    </source>
</evidence>
<evidence type="ECO:0000256" key="5">
    <source>
        <dbReference type="ARBA" id="ARBA00022679"/>
    </source>
</evidence>
<dbReference type="PANTHER" id="PTHR11048">
    <property type="entry name" value="PRENYLTRANSFERASES"/>
    <property type="match status" value="1"/>
</dbReference>
<comment type="caution">
    <text evidence="10">The sequence shown here is derived from an EMBL/GenBank/DDBJ whole genome shotgun (WGS) entry which is preliminary data.</text>
</comment>
<comment type="cofactor">
    <cofactor evidence="1 9">
        <name>Mg(2+)</name>
        <dbReference type="ChEBI" id="CHEBI:18420"/>
    </cofactor>
</comment>
<gene>
    <name evidence="10" type="ORF">ONZ51_g9851</name>
</gene>
<keyword evidence="9" id="KW-0496">Mitochondrion</keyword>
<keyword evidence="8 9" id="KW-0472">Membrane</keyword>
<keyword evidence="5 9" id="KW-0808">Transferase</keyword>
<feature type="transmembrane region" description="Helical" evidence="9">
    <location>
        <begin position="274"/>
        <end position="293"/>
    </location>
</feature>
<dbReference type="Proteomes" id="UP001215151">
    <property type="component" value="Unassembled WGS sequence"/>
</dbReference>
<evidence type="ECO:0000256" key="6">
    <source>
        <dbReference type="ARBA" id="ARBA00022692"/>
    </source>
</evidence>
<dbReference type="Gene3D" id="1.10.357.140">
    <property type="entry name" value="UbiA prenyltransferase"/>
    <property type="match status" value="1"/>
</dbReference>
<dbReference type="InterPro" id="IPR000537">
    <property type="entry name" value="UbiA_prenyltransferase"/>
</dbReference>
<feature type="transmembrane region" description="Helical" evidence="9">
    <location>
        <begin position="46"/>
        <end position="68"/>
    </location>
</feature>
<accession>A0AAD7TN49</accession>
<dbReference type="Gene3D" id="1.20.120.1780">
    <property type="entry name" value="UbiA prenyltransferase"/>
    <property type="match status" value="1"/>
</dbReference>
<evidence type="ECO:0000313" key="10">
    <source>
        <dbReference type="EMBL" id="KAJ8464057.1"/>
    </source>
</evidence>
<keyword evidence="6 9" id="KW-0812">Transmembrane</keyword>
<feature type="transmembrane region" description="Helical" evidence="9">
    <location>
        <begin position="88"/>
        <end position="113"/>
    </location>
</feature>
<comment type="pathway">
    <text evidence="3">Secondary metabolite biosynthesis.</text>
</comment>
<feature type="transmembrane region" description="Helical" evidence="9">
    <location>
        <begin position="171"/>
        <end position="193"/>
    </location>
</feature>
<dbReference type="FunFam" id="1.20.120.1780:FF:000001">
    <property type="entry name" value="4-hydroxybenzoate octaprenyltransferase"/>
    <property type="match status" value="1"/>
</dbReference>
<feature type="transmembrane region" description="Helical" evidence="9">
    <location>
        <begin position="147"/>
        <end position="165"/>
    </location>
</feature>
<proteinExistence type="inferred from homology"/>
<dbReference type="EC" id="2.5.1.39" evidence="9"/>
<evidence type="ECO:0000256" key="1">
    <source>
        <dbReference type="ARBA" id="ARBA00001946"/>
    </source>
</evidence>
<dbReference type="InterPro" id="IPR006370">
    <property type="entry name" value="HB_polyprenyltransferase-like"/>
</dbReference>
<dbReference type="FunFam" id="1.10.357.140:FF:000008">
    <property type="entry name" value="4-hydroxybenzoate octaprenyltransferase"/>
    <property type="match status" value="1"/>
</dbReference>
<comment type="function">
    <text evidence="9">Catalyzes the prenylation of para-hydroxybenzoate (PHB) with an all-trans polyprenyl group. Mediates the second step in the final reaction sequence of coenzyme Q (CoQ) biosynthesis, which is the condensation of the polyisoprenoid side chain with PHB, generating the first membrane-bound Q intermediate.</text>
</comment>
<comment type="similarity">
    <text evidence="4 9">Belongs to the UbiA prenyltransferase family.</text>
</comment>
<evidence type="ECO:0000256" key="9">
    <source>
        <dbReference type="HAMAP-Rule" id="MF_03189"/>
    </source>
</evidence>
<dbReference type="EMBL" id="JAPEVG010000355">
    <property type="protein sequence ID" value="KAJ8464057.1"/>
    <property type="molecule type" value="Genomic_DNA"/>
</dbReference>
<evidence type="ECO:0000256" key="3">
    <source>
        <dbReference type="ARBA" id="ARBA00005179"/>
    </source>
</evidence>
<comment type="pathway">
    <text evidence="9">Cofactor biosynthesis; ubiquinone biosynthesis.</text>
</comment>
<dbReference type="InterPro" id="IPR030470">
    <property type="entry name" value="UbiA_prenylTrfase_CS"/>
</dbReference>
<protein>
    <recommendedName>
        <fullName evidence="9">4-hydroxybenzoate polyprenyltransferase, mitochondrial</fullName>
        <shortName evidence="9">4-HB polyprenyltransferase</shortName>
        <ecNumber evidence="9">2.5.1.39</ecNumber>
    </recommendedName>
    <alternativeName>
        <fullName evidence="9">Para-hydroxybenzoate--polyprenyltransferase</fullName>
        <shortName evidence="9">PHB:PPT</shortName>
        <shortName evidence="9">PHB:polyprenyltransferase</shortName>
    </alternativeName>
</protein>
<evidence type="ECO:0000313" key="11">
    <source>
        <dbReference type="Proteomes" id="UP001215151"/>
    </source>
</evidence>
<feature type="transmembrane region" description="Helical" evidence="9">
    <location>
        <begin position="214"/>
        <end position="235"/>
    </location>
</feature>
<reference evidence="10" key="1">
    <citation type="submission" date="2022-11" db="EMBL/GenBank/DDBJ databases">
        <title>Genome Sequence of Cubamyces cubensis.</title>
        <authorList>
            <person name="Buettner E."/>
        </authorList>
    </citation>
    <scope>NUCLEOTIDE SEQUENCE</scope>
    <source>
        <strain evidence="10">MPL-01</strain>
    </source>
</reference>
<sequence>MAVKAARGYFELTRLHKPVMGNTLMFWPCAWGLTMAARAVHLPLPIFAAKLAVFAIGSFLLHSSACVLNDICDVDFDRQVERTRDRPLPAGVVSMRGATMLCASLVVPVLGLLSYGDQLSLILGVIGIFPLHALYPLMKRWTWWPQAWLGLAFNWGILLAWTSVTGHLPPLALWVLFFGGVCWTIVYDTIYACQDREDDRRVGVKSTALLFGDYVREILAVMVAILVLCLAYAGWALHLGVGYAVLSVGGTLVHSAWQLATWNEADLKDHRAKFESNGWVGVAIWLGIMYDYLNGM</sequence>
<feature type="transmembrane region" description="Helical" evidence="9">
    <location>
        <begin position="119"/>
        <end position="135"/>
    </location>
</feature>
<evidence type="ECO:0000256" key="4">
    <source>
        <dbReference type="ARBA" id="ARBA00005985"/>
    </source>
</evidence>
<keyword evidence="9" id="KW-0831">Ubiquinone biosynthesis</keyword>
<dbReference type="PANTHER" id="PTHR11048:SF28">
    <property type="entry name" value="4-HYDROXYBENZOATE POLYPRENYLTRANSFERASE, MITOCHONDRIAL"/>
    <property type="match status" value="1"/>
</dbReference>
<dbReference type="GO" id="GO:0005743">
    <property type="term" value="C:mitochondrial inner membrane"/>
    <property type="evidence" value="ECO:0007669"/>
    <property type="project" value="UniProtKB-SubCell"/>
</dbReference>
<keyword evidence="9" id="KW-0999">Mitochondrion inner membrane</keyword>
<keyword evidence="7 9" id="KW-1133">Transmembrane helix</keyword>